<reference evidence="2 3" key="1">
    <citation type="submission" date="2022-09" db="EMBL/GenBank/DDBJ databases">
        <authorList>
            <person name="Palmer J.M."/>
        </authorList>
    </citation>
    <scope>NUCLEOTIDE SEQUENCE [LARGE SCALE GENOMIC DNA]</scope>
    <source>
        <strain evidence="2 3">DSM 7382</strain>
    </source>
</reference>
<dbReference type="SUPFAM" id="SSF53098">
    <property type="entry name" value="Ribonuclease H-like"/>
    <property type="match status" value="1"/>
</dbReference>
<name>A0AAW0FJN4_9APHY</name>
<dbReference type="Proteomes" id="UP001385951">
    <property type="component" value="Unassembled WGS sequence"/>
</dbReference>
<organism evidence="2 3">
    <name type="scientific">Cerrena zonata</name>
    <dbReference type="NCBI Taxonomy" id="2478898"/>
    <lineage>
        <taxon>Eukaryota</taxon>
        <taxon>Fungi</taxon>
        <taxon>Dikarya</taxon>
        <taxon>Basidiomycota</taxon>
        <taxon>Agaricomycotina</taxon>
        <taxon>Agaricomycetes</taxon>
        <taxon>Polyporales</taxon>
        <taxon>Cerrenaceae</taxon>
        <taxon>Cerrena</taxon>
    </lineage>
</organism>
<dbReference type="PANTHER" id="PTHR23272">
    <property type="entry name" value="BED FINGER-RELATED"/>
    <property type="match status" value="1"/>
</dbReference>
<dbReference type="InterPro" id="IPR012337">
    <property type="entry name" value="RNaseH-like_sf"/>
</dbReference>
<feature type="region of interest" description="Disordered" evidence="1">
    <location>
        <begin position="258"/>
        <end position="277"/>
    </location>
</feature>
<evidence type="ECO:0000313" key="2">
    <source>
        <dbReference type="EMBL" id="KAK7679250.1"/>
    </source>
</evidence>
<evidence type="ECO:0000313" key="3">
    <source>
        <dbReference type="Proteomes" id="UP001385951"/>
    </source>
</evidence>
<evidence type="ECO:0008006" key="4">
    <source>
        <dbReference type="Google" id="ProtNLM"/>
    </source>
</evidence>
<protein>
    <recommendedName>
        <fullName evidence="4">HAT C-terminal dimerisation domain-containing protein</fullName>
    </recommendedName>
</protein>
<accession>A0AAW0FJN4</accession>
<comment type="caution">
    <text evidence="2">The sequence shown here is derived from an EMBL/GenBank/DDBJ whole genome shotgun (WGS) entry which is preliminary data.</text>
</comment>
<sequence length="323" mass="37289">MTLKHQKMISQEQMDLSEMKLGLYARSQLKYERSSAQPKELFREIQQRSNVVVVKQLILDMKIRRSSTYAMLHRSEPSKKASALLRCTRFVDTFVCKMALCASNAEERRKIDNLKLTFDEWERVGSFLQLLSHVDSHQQMFSSENEPFLEGLHKAWSVRAEKKQYEPFSRALKVACHKISEYYDKTGNTDAYVVSIFLNPCQKGAYFKKYWSSTLETEALTSMEDFKARHIQMFGQSSMPPCKSSQTSTKMSALLRDLSSDSEEEIETESHENPNVDPKKPWLAAFHKYLHSNDSDYLGDGISIIQWWGLHSPQYPGVVIPSS</sequence>
<gene>
    <name evidence="2" type="ORF">QCA50_017828</name>
</gene>
<keyword evidence="3" id="KW-1185">Reference proteome</keyword>
<dbReference type="EMBL" id="JASBNA010000062">
    <property type="protein sequence ID" value="KAK7679250.1"/>
    <property type="molecule type" value="Genomic_DNA"/>
</dbReference>
<dbReference type="AlphaFoldDB" id="A0AAW0FJN4"/>
<feature type="compositionally biased region" description="Basic and acidic residues" evidence="1">
    <location>
        <begin position="268"/>
        <end position="277"/>
    </location>
</feature>
<evidence type="ECO:0000256" key="1">
    <source>
        <dbReference type="SAM" id="MobiDB-lite"/>
    </source>
</evidence>
<proteinExistence type="predicted"/>